<keyword evidence="3" id="KW-0238">DNA-binding</keyword>
<evidence type="ECO:0000256" key="1">
    <source>
        <dbReference type="ARBA" id="ARBA00022723"/>
    </source>
</evidence>
<dbReference type="GO" id="GO:0000981">
    <property type="term" value="F:DNA-binding transcription factor activity, RNA polymerase II-specific"/>
    <property type="evidence" value="ECO:0007669"/>
    <property type="project" value="InterPro"/>
</dbReference>
<dbReference type="GO" id="GO:0045944">
    <property type="term" value="P:positive regulation of transcription by RNA polymerase II"/>
    <property type="evidence" value="ECO:0007669"/>
    <property type="project" value="TreeGrafter"/>
</dbReference>
<keyword evidence="4" id="KW-0804">Transcription</keyword>
<dbReference type="GO" id="GO:0008270">
    <property type="term" value="F:zinc ion binding"/>
    <property type="evidence" value="ECO:0007669"/>
    <property type="project" value="InterPro"/>
</dbReference>
<dbReference type="OrthoDB" id="3364175at2759"/>
<proteinExistence type="predicted"/>
<name>A0A0D2CN15_9EURO</name>
<dbReference type="Pfam" id="PF04082">
    <property type="entry name" value="Fungal_trans"/>
    <property type="match status" value="1"/>
</dbReference>
<protein>
    <recommendedName>
        <fullName evidence="7">Zn(2)-C6 fungal-type domain-containing protein</fullName>
    </recommendedName>
</protein>
<dbReference type="PROSITE" id="PS50048">
    <property type="entry name" value="ZN2_CY6_FUNGAL_2"/>
    <property type="match status" value="1"/>
</dbReference>
<dbReference type="PANTHER" id="PTHR47655">
    <property type="entry name" value="QUINIC ACID UTILIZATION ACTIVATOR"/>
    <property type="match status" value="1"/>
</dbReference>
<feature type="domain" description="Zn(2)-C6 fungal-type" evidence="7">
    <location>
        <begin position="32"/>
        <end position="62"/>
    </location>
</feature>
<keyword evidence="9" id="KW-1185">Reference proteome</keyword>
<organism evidence="8 9">
    <name type="scientific">Cladophialophora immunda</name>
    <dbReference type="NCBI Taxonomy" id="569365"/>
    <lineage>
        <taxon>Eukaryota</taxon>
        <taxon>Fungi</taxon>
        <taxon>Dikarya</taxon>
        <taxon>Ascomycota</taxon>
        <taxon>Pezizomycotina</taxon>
        <taxon>Eurotiomycetes</taxon>
        <taxon>Chaetothyriomycetidae</taxon>
        <taxon>Chaetothyriales</taxon>
        <taxon>Herpotrichiellaceae</taxon>
        <taxon>Cladophialophora</taxon>
    </lineage>
</organism>
<dbReference type="GeneID" id="27349806"/>
<evidence type="ECO:0000313" key="9">
    <source>
        <dbReference type="Proteomes" id="UP000054466"/>
    </source>
</evidence>
<reference evidence="8 9" key="1">
    <citation type="submission" date="2015-01" db="EMBL/GenBank/DDBJ databases">
        <title>The Genome Sequence of Cladophialophora immunda CBS83496.</title>
        <authorList>
            <consortium name="The Broad Institute Genomics Platform"/>
            <person name="Cuomo C."/>
            <person name="de Hoog S."/>
            <person name="Gorbushina A."/>
            <person name="Stielow B."/>
            <person name="Teixiera M."/>
            <person name="Abouelleil A."/>
            <person name="Chapman S.B."/>
            <person name="Priest M."/>
            <person name="Young S.K."/>
            <person name="Wortman J."/>
            <person name="Nusbaum C."/>
            <person name="Birren B."/>
        </authorList>
    </citation>
    <scope>NUCLEOTIDE SEQUENCE [LARGE SCALE GENOMIC DNA]</scope>
    <source>
        <strain evidence="8 9">CBS 83496</strain>
    </source>
</reference>
<dbReference type="PROSITE" id="PS00463">
    <property type="entry name" value="ZN2_CY6_FUNGAL_1"/>
    <property type="match status" value="1"/>
</dbReference>
<dbReference type="GO" id="GO:0006351">
    <property type="term" value="P:DNA-templated transcription"/>
    <property type="evidence" value="ECO:0007669"/>
    <property type="project" value="InterPro"/>
</dbReference>
<dbReference type="GO" id="GO:0003677">
    <property type="term" value="F:DNA binding"/>
    <property type="evidence" value="ECO:0007669"/>
    <property type="project" value="UniProtKB-KW"/>
</dbReference>
<gene>
    <name evidence="8" type="ORF">PV07_10612</name>
</gene>
<dbReference type="Gene3D" id="4.10.240.10">
    <property type="entry name" value="Zn(2)-C6 fungal-type DNA-binding domain"/>
    <property type="match status" value="1"/>
</dbReference>
<accession>A0A0D2CN15</accession>
<feature type="region of interest" description="Disordered" evidence="6">
    <location>
        <begin position="1"/>
        <end position="28"/>
    </location>
</feature>
<dbReference type="InterPro" id="IPR052783">
    <property type="entry name" value="Metabolic/Drug-Res_Regulator"/>
</dbReference>
<dbReference type="CDD" id="cd00067">
    <property type="entry name" value="GAL4"/>
    <property type="match status" value="1"/>
</dbReference>
<evidence type="ECO:0000256" key="5">
    <source>
        <dbReference type="ARBA" id="ARBA00023242"/>
    </source>
</evidence>
<dbReference type="EMBL" id="KN847045">
    <property type="protein sequence ID" value="KIW24934.1"/>
    <property type="molecule type" value="Genomic_DNA"/>
</dbReference>
<dbReference type="SUPFAM" id="SSF57701">
    <property type="entry name" value="Zn2/Cys6 DNA-binding domain"/>
    <property type="match status" value="1"/>
</dbReference>
<evidence type="ECO:0000256" key="6">
    <source>
        <dbReference type="SAM" id="MobiDB-lite"/>
    </source>
</evidence>
<dbReference type="AlphaFoldDB" id="A0A0D2CN15"/>
<evidence type="ECO:0000256" key="3">
    <source>
        <dbReference type="ARBA" id="ARBA00023125"/>
    </source>
</evidence>
<keyword evidence="2" id="KW-0805">Transcription regulation</keyword>
<dbReference type="InterPro" id="IPR001138">
    <property type="entry name" value="Zn2Cys6_DnaBD"/>
</dbReference>
<evidence type="ECO:0000256" key="4">
    <source>
        <dbReference type="ARBA" id="ARBA00023163"/>
    </source>
</evidence>
<evidence type="ECO:0000313" key="8">
    <source>
        <dbReference type="EMBL" id="KIW24934.1"/>
    </source>
</evidence>
<dbReference type="PANTHER" id="PTHR47655:SF2">
    <property type="entry name" value="QUINIC ACID UTILIZATION ACTIVATOR"/>
    <property type="match status" value="1"/>
</dbReference>
<dbReference type="HOGENOM" id="CLU_007607_1_0_1"/>
<feature type="region of interest" description="Disordered" evidence="6">
    <location>
        <begin position="145"/>
        <end position="169"/>
    </location>
</feature>
<dbReference type="SMART" id="SM00066">
    <property type="entry name" value="GAL4"/>
    <property type="match status" value="1"/>
</dbReference>
<dbReference type="Pfam" id="PF00172">
    <property type="entry name" value="Zn_clus"/>
    <property type="match status" value="1"/>
</dbReference>
<dbReference type="CDD" id="cd12148">
    <property type="entry name" value="fungal_TF_MHR"/>
    <property type="match status" value="1"/>
</dbReference>
<feature type="compositionally biased region" description="Basic and acidic residues" evidence="6">
    <location>
        <begin position="1"/>
        <end position="16"/>
    </location>
</feature>
<sequence>MASRSTDAERRRTRTSDEEDASKRSRARVSRACTRCRARKDKCDAKQPECTNCINAGQPCLYVAGNKKRGLPEGYVRGLEKLWAVMLQKVDGLDDTVRRVVDQNEEELLQIWNHQKIGDDLHTAWKESNVLADLEKLLSRLEHGPTIHQKRKRDCEDDNEAAQPLSDTRNDRAVLAPDFKVIETSGSNEPVSSLNIRDLGPGFGEPLLQNRPSTTNPEEVPLPSSAAGLLDQYFTFTHCWFPILDRPSTLRKFYEHTRLQKGHRLDTADLACMWAVCAYTHQQTGHLWSAPDAIPGQTVTEMRSLARKMIPSESGPFSIGHVQALLLLVLLDIGIGDWTSAWMLVGSAIRALLISMEPESVLSKNLIGPYSDSGATGHEGTSASGHEAPRRKEKGWQAVLQGCFILDTLIAVCVKRPSHLRSGHLDPTQLLEEDGHEEWEPWKAAAGNDGAESREPAFVISCFNRLTELCMVASDAFCTKASQMTSGMPISQHVTSSLGSLSGEYPFTVSDVIRRPPHQMILQACHFAIQTISSQSNVGVQPGLKWKFIENLELFEHSWNLFDKCGVPSMLIPLCHLINAQTNTASSSLGSHDLWQERLDQIRSRLSLIWPGAKSSNDGGMRISSKGRYDGAPVLPSNSTLQTPPTYTNFAPVPSIRRNQGAVGAGAREPILFQYQDIPQYAGVLEESQPNEATSVDYSAMSIDLPEENYEASVGPNFTTKKANISGLATSPSFNGDEIDALFHEMAQLDTTQWTVDRTQGLKDFGFADDTTFEAFCNDPDRLMLSDGYMGPVFNNHNNMAPGGQATISSNDGTRIGKMTFDDIFR</sequence>
<evidence type="ECO:0000256" key="2">
    <source>
        <dbReference type="ARBA" id="ARBA00023015"/>
    </source>
</evidence>
<keyword evidence="5" id="KW-0539">Nucleus</keyword>
<dbReference type="STRING" id="569365.A0A0D2CN15"/>
<dbReference type="InterPro" id="IPR007219">
    <property type="entry name" value="XnlR_reg_dom"/>
</dbReference>
<keyword evidence="1" id="KW-0479">Metal-binding</keyword>
<evidence type="ECO:0000259" key="7">
    <source>
        <dbReference type="PROSITE" id="PS50048"/>
    </source>
</evidence>
<dbReference type="RefSeq" id="XP_016245150.1">
    <property type="nucleotide sequence ID" value="XM_016397959.1"/>
</dbReference>
<dbReference type="VEuPathDB" id="FungiDB:PV07_10612"/>
<dbReference type="InterPro" id="IPR036864">
    <property type="entry name" value="Zn2-C6_fun-type_DNA-bd_sf"/>
</dbReference>
<dbReference type="Proteomes" id="UP000054466">
    <property type="component" value="Unassembled WGS sequence"/>
</dbReference>